<dbReference type="HOGENOM" id="CLU_024034_1_0_1"/>
<keyword evidence="2" id="KW-1185">Reference proteome</keyword>
<proteinExistence type="predicted"/>
<dbReference type="Proteomes" id="UP000000600">
    <property type="component" value="Unassembled WGS sequence"/>
</dbReference>
<dbReference type="OrthoDB" id="10351233at2759"/>
<evidence type="ECO:0000313" key="1">
    <source>
        <dbReference type="EMBL" id="CAK87951.1"/>
    </source>
</evidence>
<gene>
    <name evidence="1" type="ORF">GSPATT00039833001</name>
</gene>
<name>A0DY34_PARTE</name>
<dbReference type="GeneID" id="5041133"/>
<dbReference type="AlphaFoldDB" id="A0DY34"/>
<organism evidence="1 2">
    <name type="scientific">Paramecium tetraurelia</name>
    <dbReference type="NCBI Taxonomy" id="5888"/>
    <lineage>
        <taxon>Eukaryota</taxon>
        <taxon>Sar</taxon>
        <taxon>Alveolata</taxon>
        <taxon>Ciliophora</taxon>
        <taxon>Intramacronucleata</taxon>
        <taxon>Oligohymenophorea</taxon>
        <taxon>Peniculida</taxon>
        <taxon>Parameciidae</taxon>
        <taxon>Paramecium</taxon>
    </lineage>
</organism>
<dbReference type="OMA" id="WIELNEW"/>
<evidence type="ECO:0000313" key="2">
    <source>
        <dbReference type="Proteomes" id="UP000000600"/>
    </source>
</evidence>
<dbReference type="EMBL" id="CT868642">
    <property type="protein sequence ID" value="CAK87951.1"/>
    <property type="molecule type" value="Genomic_DNA"/>
</dbReference>
<protein>
    <submittedName>
        <fullName evidence="1">Uncharacterized protein</fullName>
    </submittedName>
</protein>
<dbReference type="RefSeq" id="XP_001455348.1">
    <property type="nucleotide sequence ID" value="XM_001455311.2"/>
</dbReference>
<dbReference type="PANTHER" id="PTHR33706:SF1">
    <property type="entry name" value="TPR REPEAT PROTEIN"/>
    <property type="match status" value="1"/>
</dbReference>
<dbReference type="PANTHER" id="PTHR33706">
    <property type="entry name" value="MORN VARIANT REPEAT PROTEIN"/>
    <property type="match status" value="1"/>
</dbReference>
<feature type="non-terminal residue" evidence="1">
    <location>
        <position position="515"/>
    </location>
</feature>
<reference evidence="1 2" key="1">
    <citation type="journal article" date="2006" name="Nature">
        <title>Global trends of whole-genome duplications revealed by the ciliate Paramecium tetraurelia.</title>
        <authorList>
            <consortium name="Genoscope"/>
            <person name="Aury J.-M."/>
            <person name="Jaillon O."/>
            <person name="Duret L."/>
            <person name="Noel B."/>
            <person name="Jubin C."/>
            <person name="Porcel B.M."/>
            <person name="Segurens B."/>
            <person name="Daubin V."/>
            <person name="Anthouard V."/>
            <person name="Aiach N."/>
            <person name="Arnaiz O."/>
            <person name="Billaut A."/>
            <person name="Beisson J."/>
            <person name="Blanc I."/>
            <person name="Bouhouche K."/>
            <person name="Camara F."/>
            <person name="Duharcourt S."/>
            <person name="Guigo R."/>
            <person name="Gogendeau D."/>
            <person name="Katinka M."/>
            <person name="Keller A.-M."/>
            <person name="Kissmehl R."/>
            <person name="Klotz C."/>
            <person name="Koll F."/>
            <person name="Le Moue A."/>
            <person name="Lepere C."/>
            <person name="Malinsky S."/>
            <person name="Nowacki M."/>
            <person name="Nowak J.K."/>
            <person name="Plattner H."/>
            <person name="Poulain J."/>
            <person name="Ruiz F."/>
            <person name="Serrano V."/>
            <person name="Zagulski M."/>
            <person name="Dessen P."/>
            <person name="Betermier M."/>
            <person name="Weissenbach J."/>
            <person name="Scarpelli C."/>
            <person name="Schachter V."/>
            <person name="Sperling L."/>
            <person name="Meyer E."/>
            <person name="Cohen J."/>
            <person name="Wincker P."/>
        </authorList>
    </citation>
    <scope>NUCLEOTIDE SEQUENCE [LARGE SCALE GENOMIC DNA]</scope>
    <source>
        <strain evidence="1 2">Stock d4-2</strain>
    </source>
</reference>
<dbReference type="KEGG" id="ptm:GSPATT00039833001"/>
<sequence>MVGKIILQWPQGKIKWIAAWKWETLKDVGGWYLNNGEKHGQWIDIIKNYQTKAQIYESGRIYEQKEVRQMEKCHHKQSLRSGGGYYEDGSDSVKIGKWIELIDNYQQFSQVSYNGEYNNGKKVGLWDIFHQVQKRIGGGSYDKRGIKVGKWIELSDGSYKYSQVSYIGEYYNGKKVGRWNICQWDPYTNTNQQIGGGSYDQEGDSIKIGRWIELSDGFCRDSQVTYIGVHKNGKKVGRWDLWYAERERPLIKNELIGGRSYNEIGDEIKFGMWTEQSDGYLDRSQVTYNGEYKNGQKVGQWDIFVKNRRTGSDEKIGGGQYDQKGSGIKTGKWVELSDDYHDCSQVTQVGIYENGKKIGRWDILYKNRDTNINELIGGGSYNKLNDGYKIGTWIELNDWFSDSSQVTNNGEYKDGLKFGRWDIWYKNRDTKLYQLMQDTIKHLCCSGGGFYQDDVNQIKLGIWIELNDGFWDYSQVTQHGKYQNGKKVGRWVFKFEGSQIGGGLYNEEGEGLHQL</sequence>
<accession>A0DY34</accession>
<dbReference type="InParanoid" id="A0DY34"/>